<dbReference type="PROSITE" id="PS50043">
    <property type="entry name" value="HTH_LUXR_2"/>
    <property type="match status" value="1"/>
</dbReference>
<name>A0A6I3XGQ5_9BURK</name>
<dbReference type="GO" id="GO:0006355">
    <property type="term" value="P:regulation of DNA-templated transcription"/>
    <property type="evidence" value="ECO:0007669"/>
    <property type="project" value="InterPro"/>
</dbReference>
<evidence type="ECO:0000313" key="3">
    <source>
        <dbReference type="EMBL" id="MUI13720.1"/>
    </source>
</evidence>
<sequence length="214" mass="22705">MPSDRSLIYVTHIDQVMAAGISAILGSSPNFAVGTIHSSPTIPANVSAIVADYLEGMRLARDASWPDACRPPVLVIMNFAKEVQVRDALDAGVHGYLLQDCFTDELIDAVSQLTKGMRYVSAKVAMSIAASVTGTSLTPRESDVLQFLGNGYCNKVIARELDIGVGTVKSHIKGVMTRLNAKARTEAVVIASQRGPIAANVDSCPAHRQLNSGP</sequence>
<feature type="domain" description="HTH luxR-type" evidence="2">
    <location>
        <begin position="130"/>
        <end position="195"/>
    </location>
</feature>
<dbReference type="AlphaFoldDB" id="A0A6I3XGQ5"/>
<dbReference type="Gene3D" id="3.40.50.2300">
    <property type="match status" value="1"/>
</dbReference>
<dbReference type="PANTHER" id="PTHR43214:SF42">
    <property type="entry name" value="TRANSCRIPTIONAL REGULATORY PROTEIN DESR"/>
    <property type="match status" value="1"/>
</dbReference>
<dbReference type="PRINTS" id="PR00038">
    <property type="entry name" value="HTHLUXR"/>
</dbReference>
<dbReference type="InterPro" id="IPR011006">
    <property type="entry name" value="CheY-like_superfamily"/>
</dbReference>
<dbReference type="InterPro" id="IPR016032">
    <property type="entry name" value="Sig_transdc_resp-reg_C-effctor"/>
</dbReference>
<dbReference type="GO" id="GO:0003677">
    <property type="term" value="F:DNA binding"/>
    <property type="evidence" value="ECO:0007669"/>
    <property type="project" value="UniProtKB-KW"/>
</dbReference>
<keyword evidence="4" id="KW-1185">Reference proteome</keyword>
<organism evidence="3 4">
    <name type="scientific">Pseudoduganella dura</name>
    <dbReference type="NCBI Taxonomy" id="321982"/>
    <lineage>
        <taxon>Bacteria</taxon>
        <taxon>Pseudomonadati</taxon>
        <taxon>Pseudomonadota</taxon>
        <taxon>Betaproteobacteria</taxon>
        <taxon>Burkholderiales</taxon>
        <taxon>Oxalobacteraceae</taxon>
        <taxon>Telluria group</taxon>
        <taxon>Pseudoduganella</taxon>
    </lineage>
</organism>
<proteinExistence type="predicted"/>
<evidence type="ECO:0000259" key="2">
    <source>
        <dbReference type="PROSITE" id="PS50043"/>
    </source>
</evidence>
<dbReference type="SUPFAM" id="SSF52172">
    <property type="entry name" value="CheY-like"/>
    <property type="match status" value="1"/>
</dbReference>
<dbReference type="InterPro" id="IPR039420">
    <property type="entry name" value="WalR-like"/>
</dbReference>
<dbReference type="PANTHER" id="PTHR43214">
    <property type="entry name" value="TWO-COMPONENT RESPONSE REGULATOR"/>
    <property type="match status" value="1"/>
</dbReference>
<dbReference type="OrthoDB" id="9129394at2"/>
<accession>A0A6I3XGQ5</accession>
<dbReference type="Pfam" id="PF00196">
    <property type="entry name" value="GerE"/>
    <property type="match status" value="1"/>
</dbReference>
<dbReference type="InterPro" id="IPR000792">
    <property type="entry name" value="Tscrpt_reg_LuxR_C"/>
</dbReference>
<dbReference type="EMBL" id="WNWM01000002">
    <property type="protein sequence ID" value="MUI13720.1"/>
    <property type="molecule type" value="Genomic_DNA"/>
</dbReference>
<dbReference type="RefSeq" id="WP_155709480.1">
    <property type="nucleotide sequence ID" value="NZ_BMWU01000001.1"/>
</dbReference>
<gene>
    <name evidence="3" type="ORF">GJV26_14800</name>
</gene>
<evidence type="ECO:0000313" key="4">
    <source>
        <dbReference type="Proteomes" id="UP000431684"/>
    </source>
</evidence>
<keyword evidence="1 3" id="KW-0238">DNA-binding</keyword>
<comment type="caution">
    <text evidence="3">The sequence shown here is derived from an EMBL/GenBank/DDBJ whole genome shotgun (WGS) entry which is preliminary data.</text>
</comment>
<dbReference type="SMART" id="SM00421">
    <property type="entry name" value="HTH_LUXR"/>
    <property type="match status" value="1"/>
</dbReference>
<dbReference type="CDD" id="cd06170">
    <property type="entry name" value="LuxR_C_like"/>
    <property type="match status" value="1"/>
</dbReference>
<protein>
    <submittedName>
        <fullName evidence="3">DNA-binding response regulator</fullName>
    </submittedName>
</protein>
<dbReference type="Proteomes" id="UP000431684">
    <property type="component" value="Unassembled WGS sequence"/>
</dbReference>
<evidence type="ECO:0000256" key="1">
    <source>
        <dbReference type="ARBA" id="ARBA00023125"/>
    </source>
</evidence>
<dbReference type="SUPFAM" id="SSF46894">
    <property type="entry name" value="C-terminal effector domain of the bipartite response regulators"/>
    <property type="match status" value="1"/>
</dbReference>
<reference evidence="3 4" key="1">
    <citation type="submission" date="2019-11" db="EMBL/GenBank/DDBJ databases">
        <title>Draft Genome Sequences of Six Type Strains of the Genus Massilia.</title>
        <authorList>
            <person name="Miess H."/>
            <person name="Frediansyah A."/>
            <person name="Goeker M."/>
            <person name="Gross H."/>
        </authorList>
    </citation>
    <scope>NUCLEOTIDE SEQUENCE [LARGE SCALE GENOMIC DNA]</scope>
    <source>
        <strain evidence="3 4">DSM 17513</strain>
    </source>
</reference>